<dbReference type="RefSeq" id="WP_014243033.1">
    <property type="nucleotide sequence ID" value="NC_016620.1"/>
</dbReference>
<organism evidence="1 2">
    <name type="scientific">Halobacteriovorax marinus (strain ATCC BAA-682 / DSM 15412 / SJ)</name>
    <name type="common">Bacteriovorax marinus</name>
    <dbReference type="NCBI Taxonomy" id="862908"/>
    <lineage>
        <taxon>Bacteria</taxon>
        <taxon>Pseudomonadati</taxon>
        <taxon>Bdellovibrionota</taxon>
        <taxon>Bacteriovoracia</taxon>
        <taxon>Bacteriovoracales</taxon>
        <taxon>Halobacteriovoraceae</taxon>
        <taxon>Halobacteriovorax</taxon>
    </lineage>
</organism>
<evidence type="ECO:0000313" key="2">
    <source>
        <dbReference type="Proteomes" id="UP000008963"/>
    </source>
</evidence>
<dbReference type="eggNOG" id="ENOG50341X9">
    <property type="taxonomic scope" value="Bacteria"/>
</dbReference>
<dbReference type="EMBL" id="FQ312005">
    <property type="protein sequence ID" value="CBW25244.1"/>
    <property type="molecule type" value="Genomic_DNA"/>
</dbReference>
<dbReference type="AlphaFoldDB" id="E1X3E9"/>
<proteinExistence type="predicted"/>
<sequence>MKRVLLCLILISSTHSEELYSNRFLTASILEGIYGPSSKDIIEDNILSRPNSFGGPCSLMEKIEVQKEDQLINKSSRFYCRNGISESKISPFSTDFQSRFALTKKACDQLAENKDVSNYLYNSLSSANSIEDKISKLILKFYPDMRNSSNFANQIKTQLLNSNTLRFNFLKKYSLTKGLFYNLNSKSIVEKASHLLCVSEKWQKISKSDNDLQKYIKCHKIFTGTSPKNDNKRLIAIKEKEMSAEMACQELIETAKLGKESKIATPLKNLEGQKVLRTFQSFHNSWFPNYMAYMADDSPILYDIVELEEPAFFLTRALFNSNFSYSTIVQGSDTLKGIRESDHNSDFLITAGSDEKIKKREEYKVMLSKTDSTTWSPTHLDRGTLIGVTEVKTKDILPAHSNQLFFPVFSSTPVDIHKSIGGGILGSNSYILFNNGRPHGNISDGKKVLMRAYSKNLIRDLLCRDLPVISPEDSIGFINKKSKLSWSQDKNCMSCHATMDTMAGLLRNAELIINDVSEQGSSHIKYHQGTKSAPKNAMLFDTIKDYHLTKASGSFVYRDIENNFINTKVNNLDQLGSQISKTRDFYACATTRYFKFLTGKDISITQINDLKDSELKEFINTEISNFKQHQDLQTLIKRIISSKWF</sequence>
<dbReference type="PATRIC" id="fig|862908.3.peg.307"/>
<dbReference type="OrthoDB" id="5287673at2"/>
<name>E1X3E9_HALMS</name>
<evidence type="ECO:0000313" key="1">
    <source>
        <dbReference type="EMBL" id="CBW25244.1"/>
    </source>
</evidence>
<gene>
    <name evidence="1" type="ordered locus">BMS_0319</name>
</gene>
<accession>E1X3E9</accession>
<dbReference type="STRING" id="862908.BMS_0319"/>
<dbReference type="KEGG" id="bmx:BMS_0319"/>
<dbReference type="Proteomes" id="UP000008963">
    <property type="component" value="Chromosome"/>
</dbReference>
<reference evidence="2" key="1">
    <citation type="journal article" date="2013" name="ISME J.">
        <title>A small predatory core genome in the divergent marine Bacteriovorax marinus SJ and the terrestrial Bdellovibrio bacteriovorus.</title>
        <authorList>
            <person name="Crossman L.C."/>
            <person name="Chen H."/>
            <person name="Cerdeno-Tarraga A.M."/>
            <person name="Brooks K."/>
            <person name="Quail M.A."/>
            <person name="Pineiro S.A."/>
            <person name="Hobley L."/>
            <person name="Sockett R.E."/>
            <person name="Bentley S.D."/>
            <person name="Parkhill J."/>
            <person name="Williams H.N."/>
            <person name="Stine O.C."/>
        </authorList>
    </citation>
    <scope>NUCLEOTIDE SEQUENCE [LARGE SCALE GENOMIC DNA]</scope>
    <source>
        <strain evidence="2">ATCC BAA-682 / DSM 15412 / SJ</strain>
    </source>
</reference>
<dbReference type="HOGENOM" id="CLU_424389_0_0_7"/>
<protein>
    <submittedName>
        <fullName evidence="1">Exported protein</fullName>
    </submittedName>
</protein>
<keyword evidence="2" id="KW-1185">Reference proteome</keyword>